<accession>A0A1G9W478</accession>
<comment type="function">
    <text evidence="2">NDH-1 shuttles electrons from NADH, via FMN and iron-sulfur (Fe-S) centers, to quinones in the respiratory chain. Couples the redox reaction to proton translocation (for every two electrons transferred, four hydrogen ions are translocated across the cytoplasmic membrane), and thus conserves the redox energy in a proton gradient.</text>
</comment>
<keyword evidence="2" id="KW-1003">Cell membrane</keyword>
<feature type="transmembrane region" description="Helical" evidence="2">
    <location>
        <begin position="33"/>
        <end position="51"/>
    </location>
</feature>
<dbReference type="InterPro" id="IPR042106">
    <property type="entry name" value="Nuo/plastoQ_OxRdtase_6_NuoJ"/>
</dbReference>
<dbReference type="Proteomes" id="UP000214880">
    <property type="component" value="Unassembled WGS sequence"/>
</dbReference>
<evidence type="ECO:0000313" key="4">
    <source>
        <dbReference type="Proteomes" id="UP000214880"/>
    </source>
</evidence>
<keyword evidence="2" id="KW-1133">Transmembrane helix</keyword>
<keyword evidence="2" id="KW-0812">Transmembrane</keyword>
<dbReference type="GO" id="GO:0005886">
    <property type="term" value="C:plasma membrane"/>
    <property type="evidence" value="ECO:0007669"/>
    <property type="project" value="UniProtKB-SubCell"/>
</dbReference>
<dbReference type="GO" id="GO:0008137">
    <property type="term" value="F:NADH dehydrogenase (ubiquinone) activity"/>
    <property type="evidence" value="ECO:0007669"/>
    <property type="project" value="UniProtKB-UniRule"/>
</dbReference>
<evidence type="ECO:0000256" key="2">
    <source>
        <dbReference type="RuleBase" id="RU004429"/>
    </source>
</evidence>
<comment type="catalytic activity">
    <reaction evidence="2">
        <text>a quinone + NADH + 5 H(+)(in) = a quinol + NAD(+) + 4 H(+)(out)</text>
        <dbReference type="Rhea" id="RHEA:57888"/>
        <dbReference type="ChEBI" id="CHEBI:15378"/>
        <dbReference type="ChEBI" id="CHEBI:24646"/>
        <dbReference type="ChEBI" id="CHEBI:57540"/>
        <dbReference type="ChEBI" id="CHEBI:57945"/>
        <dbReference type="ChEBI" id="CHEBI:132124"/>
    </reaction>
</comment>
<comment type="similarity">
    <text evidence="1 2">Belongs to the complex I subunit 6 family.</text>
</comment>
<dbReference type="PANTHER" id="PTHR33269:SF17">
    <property type="entry name" value="NADH-UBIQUINONE OXIDOREDUCTASE CHAIN 6"/>
    <property type="match status" value="1"/>
</dbReference>
<dbReference type="Gene3D" id="1.20.120.1200">
    <property type="entry name" value="NADH-ubiquinone/plastoquinone oxidoreductase chain 6, subunit NuoJ"/>
    <property type="match status" value="1"/>
</dbReference>
<organism evidence="3 4">
    <name type="scientific">Dendrosporobacter quercicolus</name>
    <dbReference type="NCBI Taxonomy" id="146817"/>
    <lineage>
        <taxon>Bacteria</taxon>
        <taxon>Bacillati</taxon>
        <taxon>Bacillota</taxon>
        <taxon>Negativicutes</taxon>
        <taxon>Selenomonadales</taxon>
        <taxon>Sporomusaceae</taxon>
        <taxon>Dendrosporobacter</taxon>
    </lineage>
</organism>
<keyword evidence="2" id="KW-0874">Quinone</keyword>
<gene>
    <name evidence="3" type="ORF">SAMN04488502_107117</name>
</gene>
<keyword evidence="4" id="KW-1185">Reference proteome</keyword>
<protein>
    <recommendedName>
        <fullName evidence="2">NADH-quinone oxidoreductase subunit J</fullName>
        <ecNumber evidence="2">7.1.1.-</ecNumber>
    </recommendedName>
</protein>
<name>A0A1G9W478_9FIRM</name>
<feature type="transmembrane region" description="Helical" evidence="2">
    <location>
        <begin position="57"/>
        <end position="78"/>
    </location>
</feature>
<feature type="transmembrane region" description="Helical" evidence="2">
    <location>
        <begin position="98"/>
        <end position="119"/>
    </location>
</feature>
<proteinExistence type="inferred from homology"/>
<dbReference type="InterPro" id="IPR001457">
    <property type="entry name" value="NADH_UbQ/plastoQ_OxRdtase_su6"/>
</dbReference>
<feature type="transmembrane region" description="Helical" evidence="2">
    <location>
        <begin position="6"/>
        <end position="26"/>
    </location>
</feature>
<keyword evidence="2" id="KW-0472">Membrane</keyword>
<dbReference type="STRING" id="146817.SAMN04488502_107117"/>
<dbReference type="GO" id="GO:0048038">
    <property type="term" value="F:quinone binding"/>
    <property type="evidence" value="ECO:0007669"/>
    <property type="project" value="UniProtKB-UniRule"/>
</dbReference>
<reference evidence="3 4" key="1">
    <citation type="submission" date="2016-10" db="EMBL/GenBank/DDBJ databases">
        <authorList>
            <person name="de Groot N.N."/>
        </authorList>
    </citation>
    <scope>NUCLEOTIDE SEQUENCE [LARGE SCALE GENOMIC DNA]</scope>
    <source>
        <strain evidence="3 4">DSM 1736</strain>
    </source>
</reference>
<feature type="transmembrane region" description="Helical" evidence="2">
    <location>
        <begin position="139"/>
        <end position="164"/>
    </location>
</feature>
<evidence type="ECO:0000256" key="1">
    <source>
        <dbReference type="ARBA" id="ARBA00005698"/>
    </source>
</evidence>
<dbReference type="RefSeq" id="WP_092074154.1">
    <property type="nucleotide sequence ID" value="NZ_FNHB01000007.1"/>
</dbReference>
<dbReference type="PANTHER" id="PTHR33269">
    <property type="entry name" value="NADH-UBIQUINONE OXIDOREDUCTASE CHAIN 6"/>
    <property type="match status" value="1"/>
</dbReference>
<dbReference type="EMBL" id="FNHB01000007">
    <property type="protein sequence ID" value="SDM79300.1"/>
    <property type="molecule type" value="Genomic_DNA"/>
</dbReference>
<comment type="subcellular location">
    <subcellularLocation>
        <location evidence="2">Cell membrane</location>
        <topology evidence="2">Multi-pass membrane protein</topology>
    </subcellularLocation>
</comment>
<keyword evidence="2" id="KW-0520">NAD</keyword>
<evidence type="ECO:0000313" key="3">
    <source>
        <dbReference type="EMBL" id="SDM79300.1"/>
    </source>
</evidence>
<dbReference type="EC" id="7.1.1.-" evidence="2"/>
<dbReference type="Pfam" id="PF00499">
    <property type="entry name" value="Oxidored_q3"/>
    <property type="match status" value="1"/>
</dbReference>
<dbReference type="AlphaFoldDB" id="A0A1G9W478"/>
<dbReference type="OrthoDB" id="9814997at2"/>
<sequence>MNEWAYNIAFFLFAAITVAAALGVVVKKNLVHSALLMALCFIGLGGLYVLLQADFLAAVQILIYNGAIAIVFVLGTMLTRRSSRHGTNETDENNPSGWIAALSGLFVVVTVSVIANTPWRYSGAGPVQDTPPVLAQLILTDYMVVMEAAAVLLLAAMIGAIVLAKGVNEE</sequence>